<gene>
    <name evidence="1" type="ORF">FD04_GL000562</name>
</gene>
<dbReference type="OrthoDB" id="2248737at2"/>
<comment type="caution">
    <text evidence="1">The sequence shown here is derived from an EMBL/GenBank/DDBJ whole genome shotgun (WGS) entry which is preliminary data.</text>
</comment>
<evidence type="ECO:0008006" key="3">
    <source>
        <dbReference type="Google" id="ProtNLM"/>
    </source>
</evidence>
<dbReference type="Proteomes" id="UP000051160">
    <property type="component" value="Unassembled WGS sequence"/>
</dbReference>
<organism evidence="1 2">
    <name type="scientific">Secundilactobacillus odoratitofui DSM 19909 = JCM 15043</name>
    <dbReference type="NCBI Taxonomy" id="1423776"/>
    <lineage>
        <taxon>Bacteria</taxon>
        <taxon>Bacillati</taxon>
        <taxon>Bacillota</taxon>
        <taxon>Bacilli</taxon>
        <taxon>Lactobacillales</taxon>
        <taxon>Lactobacillaceae</taxon>
        <taxon>Secundilactobacillus</taxon>
    </lineage>
</organism>
<dbReference type="STRING" id="1423776.FD04_GL000562"/>
<proteinExistence type="predicted"/>
<dbReference type="AlphaFoldDB" id="A0A0R1LSM4"/>
<evidence type="ECO:0000313" key="1">
    <source>
        <dbReference type="EMBL" id="KRK98821.1"/>
    </source>
</evidence>
<dbReference type="RefSeq" id="WP_056947340.1">
    <property type="nucleotide sequence ID" value="NZ_AZEE01000027.1"/>
</dbReference>
<evidence type="ECO:0000313" key="2">
    <source>
        <dbReference type="Proteomes" id="UP000051160"/>
    </source>
</evidence>
<dbReference type="PATRIC" id="fig|1423776.4.peg.566"/>
<reference evidence="1 2" key="1">
    <citation type="journal article" date="2015" name="Genome Announc.">
        <title>Expanding the biotechnology potential of lactobacilli through comparative genomics of 213 strains and associated genera.</title>
        <authorList>
            <person name="Sun Z."/>
            <person name="Harris H.M."/>
            <person name="McCann A."/>
            <person name="Guo C."/>
            <person name="Argimon S."/>
            <person name="Zhang W."/>
            <person name="Yang X."/>
            <person name="Jeffery I.B."/>
            <person name="Cooney J.C."/>
            <person name="Kagawa T.F."/>
            <person name="Liu W."/>
            <person name="Song Y."/>
            <person name="Salvetti E."/>
            <person name="Wrobel A."/>
            <person name="Rasinkangas P."/>
            <person name="Parkhill J."/>
            <person name="Rea M.C."/>
            <person name="O'Sullivan O."/>
            <person name="Ritari J."/>
            <person name="Douillard F.P."/>
            <person name="Paul Ross R."/>
            <person name="Yang R."/>
            <person name="Briner A.E."/>
            <person name="Felis G.E."/>
            <person name="de Vos W.M."/>
            <person name="Barrangou R."/>
            <person name="Klaenhammer T.R."/>
            <person name="Caufield P.W."/>
            <person name="Cui Y."/>
            <person name="Zhang H."/>
            <person name="O'Toole P.W."/>
        </authorList>
    </citation>
    <scope>NUCLEOTIDE SEQUENCE [LARGE SCALE GENOMIC DNA]</scope>
    <source>
        <strain evidence="1 2">DSM 19909</strain>
    </source>
</reference>
<name>A0A0R1LSM4_9LACO</name>
<keyword evidence="2" id="KW-1185">Reference proteome</keyword>
<protein>
    <recommendedName>
        <fullName evidence="3">SAM-dependent methyltransferase</fullName>
    </recommendedName>
</protein>
<dbReference type="EMBL" id="AZEE01000027">
    <property type="protein sequence ID" value="KRK98821.1"/>
    <property type="molecule type" value="Genomic_DNA"/>
</dbReference>
<accession>A0A0R1LSM4</accession>
<sequence>MNPKQKKKLLKKARQQHTIRPSGYIETLQRYNVLFNDFPTIKVLINNALQADRLLKQGLLPQTLPEMLLPDDTQDVIFKALNQQYPAGDSAGDQRWNQLSDALPDLDTKLRNFRDYLEETYGMWAYISAPFVKDLADFIDGRPTLEVMAGNGYVSKGLRDNHQMVYATDSLDWKKENQTGRHPVTEVEQLSASDAFTKYQDQVEVIVMVWSPDGLEIDWQLLQQIRAAKKDYDFIVIGEQNGATDSKAFWQNAELINSPAVTQLNRHFQSFDLIHDQVFLVK</sequence>